<dbReference type="Proteomes" id="UP001501920">
    <property type="component" value="Chromosome 27"/>
</dbReference>
<sequence>MVWVQEPLSLDLRSALCRRRGDWVLGRCRVWASLVICWLAVFSKRPMQEEFKGGQRRKYRKYTKATYVGLLAYIIQDSPKKMLTFRQIMGKLGVFVSGDRKGLENNIRVCLSSNKCFVKVPVDPDSPNAKRNFWKVDESCITPKMLRRHFSDMTAMLPSLIPQGQGKCESGTVLDPPSPASSSKESNHTIKFSSPFSIESLLKKDDRAQLRIPYGQDRGDLCDFRQTPAASSHVSIGNPFYSFTHPDYMYSTSVAGLSRIHAEGKGLSAALVHALCPPHLSYDQTVLSSASPFSHNLSYLRW</sequence>
<feature type="DNA-binding region" description="Fork-head" evidence="2">
    <location>
        <begin position="62"/>
        <end position="146"/>
    </location>
</feature>
<dbReference type="PROSITE" id="PS50039">
    <property type="entry name" value="FORK_HEAD_3"/>
    <property type="match status" value="1"/>
</dbReference>
<dbReference type="SUPFAM" id="SSF46785">
    <property type="entry name" value="Winged helix' DNA-binding domain"/>
    <property type="match status" value="1"/>
</dbReference>
<dbReference type="GeneID" id="108424622"/>
<dbReference type="AlphaFoldDB" id="A0AAR2L2R2"/>
<reference evidence="5" key="3">
    <citation type="submission" date="2025-09" db="UniProtKB">
        <authorList>
            <consortium name="Ensembl"/>
        </authorList>
    </citation>
    <scope>IDENTIFICATION</scope>
</reference>
<accession>A0AAR2L2R2</accession>
<dbReference type="GO" id="GO:0005634">
    <property type="term" value="C:nucleus"/>
    <property type="evidence" value="ECO:0007669"/>
    <property type="project" value="UniProtKB-SubCell"/>
</dbReference>
<dbReference type="GO" id="GO:0003700">
    <property type="term" value="F:DNA-binding transcription factor activity"/>
    <property type="evidence" value="ECO:0007669"/>
    <property type="project" value="InterPro"/>
</dbReference>
<dbReference type="InterPro" id="IPR036388">
    <property type="entry name" value="WH-like_DNA-bd_sf"/>
</dbReference>
<evidence type="ECO:0000256" key="1">
    <source>
        <dbReference type="ARBA" id="ARBA00023125"/>
    </source>
</evidence>
<feature type="domain" description="Fork-head" evidence="4">
    <location>
        <begin position="62"/>
        <end position="146"/>
    </location>
</feature>
<dbReference type="InterPro" id="IPR036390">
    <property type="entry name" value="WH_DNA-bd_sf"/>
</dbReference>
<dbReference type="GO" id="GO:0043565">
    <property type="term" value="F:sequence-specific DNA binding"/>
    <property type="evidence" value="ECO:0007669"/>
    <property type="project" value="InterPro"/>
</dbReference>
<dbReference type="Pfam" id="PF00250">
    <property type="entry name" value="Forkhead"/>
    <property type="match status" value="1"/>
</dbReference>
<name>A0AAR2L2R2_PYGNA</name>
<evidence type="ECO:0000256" key="2">
    <source>
        <dbReference type="PROSITE-ProRule" id="PRU00089"/>
    </source>
</evidence>
<organism evidence="5 6">
    <name type="scientific">Pygocentrus nattereri</name>
    <name type="common">Red-bellied piranha</name>
    <dbReference type="NCBI Taxonomy" id="42514"/>
    <lineage>
        <taxon>Eukaryota</taxon>
        <taxon>Metazoa</taxon>
        <taxon>Chordata</taxon>
        <taxon>Craniata</taxon>
        <taxon>Vertebrata</taxon>
        <taxon>Euteleostomi</taxon>
        <taxon>Actinopterygii</taxon>
        <taxon>Neopterygii</taxon>
        <taxon>Teleostei</taxon>
        <taxon>Ostariophysi</taxon>
        <taxon>Characiformes</taxon>
        <taxon>Characoidei</taxon>
        <taxon>Pygocentrus</taxon>
    </lineage>
</organism>
<dbReference type="GeneTree" id="ENSGT01030000234863"/>
<evidence type="ECO:0000259" key="4">
    <source>
        <dbReference type="PROSITE" id="PS50039"/>
    </source>
</evidence>
<keyword evidence="2" id="KW-0539">Nucleus</keyword>
<dbReference type="RefSeq" id="XP_017548253.1">
    <property type="nucleotide sequence ID" value="XM_017692764.2"/>
</dbReference>
<dbReference type="SMART" id="SM00339">
    <property type="entry name" value="FH"/>
    <property type="match status" value="1"/>
</dbReference>
<dbReference type="InterPro" id="IPR001766">
    <property type="entry name" value="Fork_head_dom"/>
</dbReference>
<evidence type="ECO:0000313" key="5">
    <source>
        <dbReference type="Ensembl" id="ENSPNAP00000068666.1"/>
    </source>
</evidence>
<keyword evidence="6" id="KW-1185">Reference proteome</keyword>
<evidence type="ECO:0000313" key="6">
    <source>
        <dbReference type="Proteomes" id="UP001501920"/>
    </source>
</evidence>
<dbReference type="InterPro" id="IPR052327">
    <property type="entry name" value="Activin_resp_transcr_regulator"/>
</dbReference>
<keyword evidence="1 2" id="KW-0238">DNA-binding</keyword>
<dbReference type="Gene3D" id="1.10.10.10">
    <property type="entry name" value="Winged helix-like DNA-binding domain superfamily/Winged helix DNA-binding domain"/>
    <property type="match status" value="1"/>
</dbReference>
<evidence type="ECO:0000256" key="3">
    <source>
        <dbReference type="SAM" id="MobiDB-lite"/>
    </source>
</evidence>
<proteinExistence type="predicted"/>
<comment type="subcellular location">
    <subcellularLocation>
        <location evidence="2">Nucleus</location>
    </subcellularLocation>
</comment>
<protein>
    <submittedName>
        <fullName evidence="5">Zgc:113424</fullName>
    </submittedName>
</protein>
<dbReference type="PANTHER" id="PTHR47316">
    <property type="entry name" value="FORKHEAD BOX PROTEIN H1"/>
    <property type="match status" value="1"/>
</dbReference>
<reference evidence="5" key="2">
    <citation type="submission" date="2025-08" db="UniProtKB">
        <authorList>
            <consortium name="Ensembl"/>
        </authorList>
    </citation>
    <scope>IDENTIFICATION</scope>
</reference>
<feature type="region of interest" description="Disordered" evidence="3">
    <location>
        <begin position="166"/>
        <end position="188"/>
    </location>
</feature>
<reference evidence="5 6" key="1">
    <citation type="submission" date="2020-10" db="EMBL/GenBank/DDBJ databases">
        <title>Pygocentrus nattereri (red-bellied piranha) genome, fPygNat1, primary haplotype.</title>
        <authorList>
            <person name="Myers G."/>
            <person name="Meyer A."/>
            <person name="Karagic N."/>
            <person name="Pippel M."/>
            <person name="Winkler S."/>
            <person name="Tracey A."/>
            <person name="Wood J."/>
            <person name="Formenti G."/>
            <person name="Howe K."/>
            <person name="Fedrigo O."/>
            <person name="Jarvis E.D."/>
        </authorList>
    </citation>
    <scope>NUCLEOTIDE SEQUENCE [LARGE SCALE GENOMIC DNA]</scope>
</reference>
<dbReference type="PANTHER" id="PTHR47316:SF1">
    <property type="entry name" value="FORKHEAD BOX PROTEIN H1"/>
    <property type="match status" value="1"/>
</dbReference>
<dbReference type="Ensembl" id="ENSPNAT00000051833.1">
    <property type="protein sequence ID" value="ENSPNAP00000068666.1"/>
    <property type="gene ID" value="ENSPNAG00000035813.1"/>
</dbReference>